<dbReference type="Proteomes" id="UP000006732">
    <property type="component" value="Chromosome"/>
</dbReference>
<protein>
    <submittedName>
        <fullName evidence="8">NADH dehydrogenase subunit E</fullName>
        <ecNumber evidence="8">1.6.5.3</ecNumber>
    </submittedName>
</protein>
<comment type="cofactor">
    <cofactor evidence="6">
        <name>[2Fe-2S] cluster</name>
        <dbReference type="ChEBI" id="CHEBI:190135"/>
    </cofactor>
</comment>
<dbReference type="PANTHER" id="PTHR43342:SF2">
    <property type="entry name" value="POTENTIAL NAD-REDUCING HYDROGENASE SUBUNIT"/>
    <property type="match status" value="1"/>
</dbReference>
<evidence type="ECO:0000256" key="4">
    <source>
        <dbReference type="ARBA" id="ARBA00023004"/>
    </source>
</evidence>
<dbReference type="eggNOG" id="COG1905">
    <property type="taxonomic scope" value="Bacteria"/>
</dbReference>
<name>A1AUU0_PELPD</name>
<dbReference type="InterPro" id="IPR036249">
    <property type="entry name" value="Thioredoxin-like_sf"/>
</dbReference>
<dbReference type="OrthoDB" id="9807941at2"/>
<feature type="binding site" evidence="7">
    <location>
        <position position="144"/>
    </location>
    <ligand>
        <name>[2Fe-2S] cluster</name>
        <dbReference type="ChEBI" id="CHEBI:190135"/>
    </ligand>
</feature>
<dbReference type="InterPro" id="IPR042128">
    <property type="entry name" value="NuoE_dom"/>
</dbReference>
<dbReference type="Pfam" id="PF01257">
    <property type="entry name" value="2Fe-2S_thioredx"/>
    <property type="match status" value="1"/>
</dbReference>
<dbReference type="STRING" id="338966.Ppro_3518"/>
<comment type="cofactor">
    <cofactor evidence="7">
        <name>[2Fe-2S] cluster</name>
        <dbReference type="ChEBI" id="CHEBI:190135"/>
    </cofactor>
    <text evidence="7">Binds 1 [2Fe-2S] cluster.</text>
</comment>
<comment type="similarity">
    <text evidence="1">Belongs to the complex I 24 kDa subunit family.</text>
</comment>
<dbReference type="Gene3D" id="1.10.10.1590">
    <property type="entry name" value="NADH-quinone oxidoreductase subunit E"/>
    <property type="match status" value="1"/>
</dbReference>
<dbReference type="EC" id="1.6.5.3" evidence="8"/>
<keyword evidence="5 7" id="KW-0411">Iron-sulfur</keyword>
<dbReference type="GO" id="GO:0016491">
    <property type="term" value="F:oxidoreductase activity"/>
    <property type="evidence" value="ECO:0007669"/>
    <property type="project" value="UniProtKB-KW"/>
</dbReference>
<dbReference type="Gene3D" id="3.40.30.10">
    <property type="entry name" value="Glutaredoxin"/>
    <property type="match status" value="1"/>
</dbReference>
<dbReference type="CDD" id="cd03064">
    <property type="entry name" value="TRX_Fd_NuoE"/>
    <property type="match status" value="1"/>
</dbReference>
<accession>A1AUU0</accession>
<keyword evidence="2 7" id="KW-0001">2Fe-2S</keyword>
<evidence type="ECO:0000313" key="9">
    <source>
        <dbReference type="Proteomes" id="UP000006732"/>
    </source>
</evidence>
<dbReference type="GO" id="GO:0051537">
    <property type="term" value="F:2 iron, 2 sulfur cluster binding"/>
    <property type="evidence" value="ECO:0007669"/>
    <property type="project" value="UniProtKB-KW"/>
</dbReference>
<evidence type="ECO:0000313" key="8">
    <source>
        <dbReference type="EMBL" id="ABL01111.1"/>
    </source>
</evidence>
<dbReference type="EMBL" id="CP000482">
    <property type="protein sequence ID" value="ABL01111.1"/>
    <property type="molecule type" value="Genomic_DNA"/>
</dbReference>
<dbReference type="PANTHER" id="PTHR43342">
    <property type="entry name" value="NADH-QUINONE OXIDOREDUCTASE, E SUBUNIT"/>
    <property type="match status" value="1"/>
</dbReference>
<organism evidence="8 9">
    <name type="scientific">Pelobacter propionicus (strain DSM 2379 / NBRC 103807 / OttBd1)</name>
    <dbReference type="NCBI Taxonomy" id="338966"/>
    <lineage>
        <taxon>Bacteria</taxon>
        <taxon>Pseudomonadati</taxon>
        <taxon>Thermodesulfobacteriota</taxon>
        <taxon>Desulfuromonadia</taxon>
        <taxon>Desulfuromonadales</taxon>
        <taxon>Desulfuromonadaceae</taxon>
        <taxon>Pelobacter</taxon>
    </lineage>
</organism>
<keyword evidence="4 7" id="KW-0408">Iron</keyword>
<feature type="binding site" evidence="7">
    <location>
        <position position="104"/>
    </location>
    <ligand>
        <name>[2Fe-2S] cluster</name>
        <dbReference type="ChEBI" id="CHEBI:190135"/>
    </ligand>
</feature>
<dbReference type="AlphaFoldDB" id="A1AUU0"/>
<gene>
    <name evidence="8" type="ordered locus">Ppro_3518</name>
</gene>
<proteinExistence type="inferred from homology"/>
<dbReference type="SUPFAM" id="SSF52833">
    <property type="entry name" value="Thioredoxin-like"/>
    <property type="match status" value="1"/>
</dbReference>
<dbReference type="InterPro" id="IPR028431">
    <property type="entry name" value="NADP_DH_HndA-like"/>
</dbReference>
<evidence type="ECO:0000256" key="5">
    <source>
        <dbReference type="ARBA" id="ARBA00023014"/>
    </source>
</evidence>
<feature type="binding site" evidence="7">
    <location>
        <position position="99"/>
    </location>
    <ligand>
        <name>[2Fe-2S] cluster</name>
        <dbReference type="ChEBI" id="CHEBI:190135"/>
    </ligand>
</feature>
<dbReference type="GO" id="GO:0046872">
    <property type="term" value="F:metal ion binding"/>
    <property type="evidence" value="ECO:0007669"/>
    <property type="project" value="UniProtKB-KW"/>
</dbReference>
<reference evidence="8 9" key="1">
    <citation type="submission" date="2006-10" db="EMBL/GenBank/DDBJ databases">
        <title>Complete sequence of chromosome of Pelobacter propionicus DSM 2379.</title>
        <authorList>
            <consortium name="US DOE Joint Genome Institute"/>
            <person name="Copeland A."/>
            <person name="Lucas S."/>
            <person name="Lapidus A."/>
            <person name="Barry K."/>
            <person name="Detter J.C."/>
            <person name="Glavina del Rio T."/>
            <person name="Hammon N."/>
            <person name="Israni S."/>
            <person name="Dalin E."/>
            <person name="Tice H."/>
            <person name="Pitluck S."/>
            <person name="Saunders E."/>
            <person name="Brettin T."/>
            <person name="Bruce D."/>
            <person name="Han C."/>
            <person name="Tapia R."/>
            <person name="Schmutz J."/>
            <person name="Larimer F."/>
            <person name="Land M."/>
            <person name="Hauser L."/>
            <person name="Kyrpides N."/>
            <person name="Kim E."/>
            <person name="Lovley D."/>
            <person name="Richardson P."/>
        </authorList>
    </citation>
    <scope>NUCLEOTIDE SEQUENCE [LARGE SCALE GENOMIC DNA]</scope>
    <source>
        <strain evidence="9">DSM 2379 / NBRC 103807 / OttBd1</strain>
    </source>
</reference>
<evidence type="ECO:0000256" key="1">
    <source>
        <dbReference type="ARBA" id="ARBA00010643"/>
    </source>
</evidence>
<feature type="binding site" evidence="7">
    <location>
        <position position="140"/>
    </location>
    <ligand>
        <name>[2Fe-2S] cluster</name>
        <dbReference type="ChEBI" id="CHEBI:190135"/>
    </ligand>
</feature>
<keyword evidence="3 7" id="KW-0479">Metal-binding</keyword>
<sequence>MQTGSTCQFTGGCTTPGRSTLPATLCQELDDFVADLPTREGHLVTVLHKAQQLFGYLPREVQQYVADLMGVSLAKVYGVASFYTFFSMVPKGKYPISICMGTACYVKQAHKIVDAFKDILGVEIGEVTGDGKFSIDVLRCVGACALAPILTVGEKVYAHVTPDQVKEIIAEY</sequence>
<keyword evidence="8" id="KW-0560">Oxidoreductase</keyword>
<dbReference type="PIRSF" id="PIRSF000216">
    <property type="entry name" value="NADH_DH_24kDa"/>
    <property type="match status" value="1"/>
</dbReference>
<evidence type="ECO:0000256" key="6">
    <source>
        <dbReference type="ARBA" id="ARBA00034078"/>
    </source>
</evidence>
<keyword evidence="9" id="KW-1185">Reference proteome</keyword>
<dbReference type="KEGG" id="ppd:Ppro_3518"/>
<dbReference type="InterPro" id="IPR002023">
    <property type="entry name" value="NuoE-like"/>
</dbReference>
<evidence type="ECO:0000256" key="3">
    <source>
        <dbReference type="ARBA" id="ARBA00022723"/>
    </source>
</evidence>
<evidence type="ECO:0000256" key="7">
    <source>
        <dbReference type="PIRSR" id="PIRSR000216-1"/>
    </source>
</evidence>
<dbReference type="InterPro" id="IPR041921">
    <property type="entry name" value="NuoE_N"/>
</dbReference>
<dbReference type="HOGENOM" id="CLU_054362_2_1_7"/>
<evidence type="ECO:0000256" key="2">
    <source>
        <dbReference type="ARBA" id="ARBA00022714"/>
    </source>
</evidence>
<dbReference type="RefSeq" id="WP_011737325.1">
    <property type="nucleotide sequence ID" value="NC_008609.1"/>
</dbReference>